<dbReference type="InterPro" id="IPR050377">
    <property type="entry name" value="Radical_SAM_PqqE_MftC-like"/>
</dbReference>
<organism evidence="6 7">
    <name type="scientific">Thermosipho ferrireducens</name>
    <dbReference type="NCBI Taxonomy" id="2571116"/>
    <lineage>
        <taxon>Bacteria</taxon>
        <taxon>Thermotogati</taxon>
        <taxon>Thermotogota</taxon>
        <taxon>Thermotogae</taxon>
        <taxon>Thermotogales</taxon>
        <taxon>Fervidobacteriaceae</taxon>
        <taxon>Thermosipho</taxon>
    </lineage>
</organism>
<dbReference type="InterPro" id="IPR058240">
    <property type="entry name" value="rSAM_sf"/>
</dbReference>
<gene>
    <name evidence="6" type="ORF">JYK00_01705</name>
</gene>
<dbReference type="PROSITE" id="PS51918">
    <property type="entry name" value="RADICAL_SAM"/>
    <property type="match status" value="1"/>
</dbReference>
<evidence type="ECO:0000256" key="4">
    <source>
        <dbReference type="ARBA" id="ARBA00023014"/>
    </source>
</evidence>
<evidence type="ECO:0000256" key="1">
    <source>
        <dbReference type="ARBA" id="ARBA00022691"/>
    </source>
</evidence>
<dbReference type="InterPro" id="IPR007197">
    <property type="entry name" value="rSAM"/>
</dbReference>
<dbReference type="InterPro" id="IPR012840">
    <property type="entry name" value="NrdG2"/>
</dbReference>
<proteinExistence type="predicted"/>
<dbReference type="CDD" id="cd01335">
    <property type="entry name" value="Radical_SAM"/>
    <property type="match status" value="1"/>
</dbReference>
<name>A0ABX7S7T4_9BACT</name>
<dbReference type="SUPFAM" id="SSF102114">
    <property type="entry name" value="Radical SAM enzymes"/>
    <property type="match status" value="1"/>
</dbReference>
<keyword evidence="7" id="KW-1185">Reference proteome</keyword>
<feature type="domain" description="Radical SAM core" evidence="5">
    <location>
        <begin position="13"/>
        <end position="215"/>
    </location>
</feature>
<dbReference type="NCBIfam" id="TIGR02495">
    <property type="entry name" value="NrdG2"/>
    <property type="match status" value="1"/>
</dbReference>
<dbReference type="SFLD" id="SFLDG01094">
    <property type="entry name" value="Uncharacterised_Radical_SAM_Su"/>
    <property type="match status" value="1"/>
</dbReference>
<dbReference type="RefSeq" id="WP_207566998.1">
    <property type="nucleotide sequence ID" value="NZ_CP071446.1"/>
</dbReference>
<keyword evidence="3" id="KW-0408">Iron</keyword>
<dbReference type="SFLD" id="SFLDS00029">
    <property type="entry name" value="Radical_SAM"/>
    <property type="match status" value="1"/>
</dbReference>
<reference evidence="6 7" key="1">
    <citation type="submission" date="2021-03" db="EMBL/GenBank/DDBJ databases">
        <title>Thermosipho ferrireducens sp.nov., an anaerobic thermophilic iron-reducing bacterium isolated from a deep-sea hydrothermal sulfide deposits.</title>
        <authorList>
            <person name="Zeng X."/>
            <person name="Chen Y."/>
            <person name="Shao Z."/>
        </authorList>
    </citation>
    <scope>NUCLEOTIDE SEQUENCE [LARGE SCALE GENOMIC DNA]</scope>
    <source>
        <strain evidence="6 7">JL129W03</strain>
    </source>
</reference>
<evidence type="ECO:0000256" key="3">
    <source>
        <dbReference type="ARBA" id="ARBA00023004"/>
    </source>
</evidence>
<evidence type="ECO:0000313" key="7">
    <source>
        <dbReference type="Proteomes" id="UP000671862"/>
    </source>
</evidence>
<dbReference type="Pfam" id="PF04055">
    <property type="entry name" value="Radical_SAM"/>
    <property type="match status" value="1"/>
</dbReference>
<dbReference type="Proteomes" id="UP000671862">
    <property type="component" value="Chromosome"/>
</dbReference>
<keyword evidence="2" id="KW-0479">Metal-binding</keyword>
<evidence type="ECO:0000256" key="2">
    <source>
        <dbReference type="ARBA" id="ARBA00022723"/>
    </source>
</evidence>
<keyword evidence="4" id="KW-0411">Iron-sulfur</keyword>
<protein>
    <submittedName>
        <fullName evidence="6">Anaerobic ribonucleoside-triphosphate reductase activating protein</fullName>
    </submittedName>
</protein>
<dbReference type="EMBL" id="CP071446">
    <property type="protein sequence ID" value="QTA38279.1"/>
    <property type="molecule type" value="Genomic_DNA"/>
</dbReference>
<accession>A0ABX7S7T4</accession>
<evidence type="ECO:0000259" key="5">
    <source>
        <dbReference type="PROSITE" id="PS51918"/>
    </source>
</evidence>
<evidence type="ECO:0000313" key="6">
    <source>
        <dbReference type="EMBL" id="QTA38279.1"/>
    </source>
</evidence>
<keyword evidence="1" id="KW-0949">S-adenosyl-L-methionine</keyword>
<dbReference type="Gene3D" id="3.20.20.70">
    <property type="entry name" value="Aldolase class I"/>
    <property type="match status" value="1"/>
</dbReference>
<dbReference type="PANTHER" id="PTHR11228:SF27">
    <property type="entry name" value="GLYCYL-RADICAL ENZYME ACTIVATING ENZYME MJ1227-RELATED"/>
    <property type="match status" value="1"/>
</dbReference>
<dbReference type="InterPro" id="IPR013785">
    <property type="entry name" value="Aldolase_TIM"/>
</dbReference>
<dbReference type="PANTHER" id="PTHR11228">
    <property type="entry name" value="RADICAL SAM DOMAIN PROTEIN"/>
    <property type="match status" value="1"/>
</dbReference>
<sequence>MILAGIRTFSFVDYPRRISSVVYTGGCNFRCQWCHNWKIAYANEYKVISEDEMLDRLKFLRARISAVCITGGEPTIHNDLIEFVKQVKDMEYMIKIDTNGTNPDMIYKLIEQNLIDYVAVDIKAKPENYSRLVNVYGRYWESISETIKILRTSNIEYEFRMTYVPGLSSQDDIDFFEEFLVEGERAYITVANSTEIFKIKSRRSKRMKIKRLIFR</sequence>
<dbReference type="SFLD" id="SFLDG01067">
    <property type="entry name" value="SPASM/twitch_domain_containing"/>
    <property type="match status" value="1"/>
</dbReference>